<gene>
    <name evidence="1" type="ORF">L6164_012986</name>
</gene>
<organism evidence="1 2">
    <name type="scientific">Bauhinia variegata</name>
    <name type="common">Purple orchid tree</name>
    <name type="synonym">Phanera variegata</name>
    <dbReference type="NCBI Taxonomy" id="167791"/>
    <lineage>
        <taxon>Eukaryota</taxon>
        <taxon>Viridiplantae</taxon>
        <taxon>Streptophyta</taxon>
        <taxon>Embryophyta</taxon>
        <taxon>Tracheophyta</taxon>
        <taxon>Spermatophyta</taxon>
        <taxon>Magnoliopsida</taxon>
        <taxon>eudicotyledons</taxon>
        <taxon>Gunneridae</taxon>
        <taxon>Pentapetalae</taxon>
        <taxon>rosids</taxon>
        <taxon>fabids</taxon>
        <taxon>Fabales</taxon>
        <taxon>Fabaceae</taxon>
        <taxon>Cercidoideae</taxon>
        <taxon>Cercideae</taxon>
        <taxon>Bauhiniinae</taxon>
        <taxon>Bauhinia</taxon>
    </lineage>
</organism>
<proteinExistence type="predicted"/>
<keyword evidence="2" id="KW-1185">Reference proteome</keyword>
<evidence type="ECO:0000313" key="2">
    <source>
        <dbReference type="Proteomes" id="UP000828941"/>
    </source>
</evidence>
<protein>
    <submittedName>
        <fullName evidence="1">Uncharacterized protein</fullName>
    </submittedName>
</protein>
<reference evidence="1 2" key="1">
    <citation type="journal article" date="2022" name="DNA Res.">
        <title>Chromosomal-level genome assembly of the orchid tree Bauhinia variegata (Leguminosae; Cercidoideae) supports the allotetraploid origin hypothesis of Bauhinia.</title>
        <authorList>
            <person name="Zhong Y."/>
            <person name="Chen Y."/>
            <person name="Zheng D."/>
            <person name="Pang J."/>
            <person name="Liu Y."/>
            <person name="Luo S."/>
            <person name="Meng S."/>
            <person name="Qian L."/>
            <person name="Wei D."/>
            <person name="Dai S."/>
            <person name="Zhou R."/>
        </authorList>
    </citation>
    <scope>NUCLEOTIDE SEQUENCE [LARGE SCALE GENOMIC DNA]</scope>
    <source>
        <strain evidence="1">BV-YZ2020</strain>
    </source>
</reference>
<sequence length="164" mass="18602">MIVIAKWLFTQSFLPPLSPRVIEGLLFRRRRRTFTDLRRLPLSVTPLLGNMEFVNRIVDAAKRGTSNNKLINVCLGASFVTLYVRSMNQQKVIDSLEAEKESLVKSNKAMKKTMWDWKQQLYAEASSDSPLVPLARIKAIYGDATDPQNSTVGKTDANGRRFLI</sequence>
<dbReference type="EMBL" id="CM039430">
    <property type="protein sequence ID" value="KAI4345900.1"/>
    <property type="molecule type" value="Genomic_DNA"/>
</dbReference>
<dbReference type="Proteomes" id="UP000828941">
    <property type="component" value="Chromosome 5"/>
</dbReference>
<comment type="caution">
    <text evidence="1">The sequence shown here is derived from an EMBL/GenBank/DDBJ whole genome shotgun (WGS) entry which is preliminary data.</text>
</comment>
<name>A0ACB9PBP6_BAUVA</name>
<evidence type="ECO:0000313" key="1">
    <source>
        <dbReference type="EMBL" id="KAI4345900.1"/>
    </source>
</evidence>
<accession>A0ACB9PBP6</accession>